<protein>
    <submittedName>
        <fullName evidence="1">Uncharacterized protein</fullName>
    </submittedName>
</protein>
<name>A0ABY5DVH7_9ACTN</name>
<evidence type="ECO:0000313" key="1">
    <source>
        <dbReference type="EMBL" id="UTI65308.1"/>
    </source>
</evidence>
<dbReference type="RefSeq" id="WP_254571993.1">
    <property type="nucleotide sequence ID" value="NZ_CP098502.1"/>
</dbReference>
<sequence>MTYSIFDGTGNLIDAFTDRAAALDCLAGIAQAEPAAADEVFLIAQNDAGETVGETVFASSVSVPA</sequence>
<reference evidence="1 2" key="1">
    <citation type="submission" date="2022-06" db="EMBL/GenBank/DDBJ databases">
        <title>Paraconexibacter antarcticus.</title>
        <authorList>
            <person name="Kim C.S."/>
        </authorList>
    </citation>
    <scope>NUCLEOTIDE SEQUENCE [LARGE SCALE GENOMIC DNA]</scope>
    <source>
        <strain evidence="1 2">02-257</strain>
    </source>
</reference>
<gene>
    <name evidence="1" type="ORF">NBH00_03635</name>
</gene>
<evidence type="ECO:0000313" key="2">
    <source>
        <dbReference type="Proteomes" id="UP001056035"/>
    </source>
</evidence>
<proteinExistence type="predicted"/>
<dbReference type="EMBL" id="CP098502">
    <property type="protein sequence ID" value="UTI65308.1"/>
    <property type="molecule type" value="Genomic_DNA"/>
</dbReference>
<dbReference type="Proteomes" id="UP001056035">
    <property type="component" value="Chromosome"/>
</dbReference>
<keyword evidence="2" id="KW-1185">Reference proteome</keyword>
<organism evidence="1 2">
    <name type="scientific">Paraconexibacter antarcticus</name>
    <dbReference type="NCBI Taxonomy" id="2949664"/>
    <lineage>
        <taxon>Bacteria</taxon>
        <taxon>Bacillati</taxon>
        <taxon>Actinomycetota</taxon>
        <taxon>Thermoleophilia</taxon>
        <taxon>Solirubrobacterales</taxon>
        <taxon>Paraconexibacteraceae</taxon>
        <taxon>Paraconexibacter</taxon>
    </lineage>
</organism>
<accession>A0ABY5DVH7</accession>